<name>A0A1N5V7M2_9ARCH</name>
<organism evidence="1 2">
    <name type="scientific">Cuniculiplasma divulgatum</name>
    <dbReference type="NCBI Taxonomy" id="1673428"/>
    <lineage>
        <taxon>Archaea</taxon>
        <taxon>Methanobacteriati</taxon>
        <taxon>Thermoplasmatota</taxon>
        <taxon>Thermoplasmata</taxon>
        <taxon>Thermoplasmatales</taxon>
        <taxon>Cuniculiplasmataceae</taxon>
        <taxon>Cuniculiplasma</taxon>
    </lineage>
</organism>
<proteinExistence type="predicted"/>
<dbReference type="GeneID" id="41588514"/>
<evidence type="ECO:0000313" key="1">
    <source>
        <dbReference type="EMBL" id="SIM68984.1"/>
    </source>
</evidence>
<dbReference type="EMBL" id="LT671858">
    <property type="protein sequence ID" value="SIM68984.1"/>
    <property type="molecule type" value="Genomic_DNA"/>
</dbReference>
<sequence length="125" mass="14340">MPKRNRMIIFAVITVVVVAAPISIYEILSPEPIQQITYSSHNLTYTIVGTCNTYSRYPYIYDQNLTGYYYISRNGENVSSLRMINSLNSMKMGSEFLVPTFYVNVSGMFQSDHRSFKLLINVNLT</sequence>
<dbReference type="Proteomes" id="UP000195607">
    <property type="component" value="Chromosome I"/>
</dbReference>
<dbReference type="AlphaFoldDB" id="A0A1N5V7M2"/>
<evidence type="ECO:0000313" key="2">
    <source>
        <dbReference type="Proteomes" id="UP000195607"/>
    </source>
</evidence>
<gene>
    <name evidence="1" type="ORF">CSP5_1266</name>
</gene>
<reference evidence="1 2" key="1">
    <citation type="submission" date="2016-04" db="EMBL/GenBank/DDBJ databases">
        <authorList>
            <person name="Evans L.H."/>
            <person name="Alamgir A."/>
            <person name="Owens N."/>
            <person name="Weber N.D."/>
            <person name="Virtaneva K."/>
            <person name="Barbian K."/>
            <person name="Babar A."/>
            <person name="Rosenke K."/>
        </authorList>
    </citation>
    <scope>NUCLEOTIDE SEQUENCE [LARGE SCALE GENOMIC DNA]</scope>
    <source>
        <strain evidence="2">S5(T) (JCM 30642 \VKM B-2941)</strain>
    </source>
</reference>
<protein>
    <submittedName>
        <fullName evidence="1">Uncharacterized protein</fullName>
    </submittedName>
</protein>
<accession>A0A1N5V7M2</accession>
<dbReference type="RefSeq" id="WP_148689897.1">
    <property type="nucleotide sequence ID" value="NZ_LT671858.1"/>
</dbReference>